<evidence type="ECO:0000256" key="6">
    <source>
        <dbReference type="ARBA" id="ARBA00013612"/>
    </source>
</evidence>
<keyword evidence="9" id="KW-0808">Transferase</keyword>
<gene>
    <name evidence="23" type="ORF">EG328_005780</name>
</gene>
<evidence type="ECO:0000256" key="20">
    <source>
        <dbReference type="ARBA" id="ARBA00047346"/>
    </source>
</evidence>
<dbReference type="EMBL" id="WNWS01000305">
    <property type="protein sequence ID" value="KAE9971220.1"/>
    <property type="molecule type" value="Genomic_DNA"/>
</dbReference>
<feature type="transmembrane region" description="Helical" evidence="21">
    <location>
        <begin position="129"/>
        <end position="146"/>
    </location>
</feature>
<comment type="catalytic activity">
    <reaction evidence="20">
        <text>an alpha-D-Glc-(1-&gt;3)-alpha-D-Man-(1-&gt;2)-alpha-D-Man-(1-&gt;2)-alpha-D-Man-(1-&gt;3)-[alpha-D-Man-(1-&gt;2)-alpha-D-Man-(1-&gt;3)-[alpha-D-Man-(1-&gt;2)-alpha-D-Man-(1-&gt;6)]-alpha-D-Man-(1-&gt;6)]-beta-D-Man-(1-&gt;4)-beta-D-GlcNAc-(1-&gt;4)-alpha-D-GlcNAc-diphospho-di-trans,poly-cis-dolichol + a di-trans,poly-cis-dolichyl beta-D-glucosyl phosphate = an alpha-D-Glc-(1-&gt;3)-alpha-D-Glc-(1-&gt;3)-alpha-D-Man-(1-&gt;2)-alpha-D-Man-(1-&gt;2)-alpha-D-Man-(1-&gt;3)-[alpha-D-Man-(1-&gt;2)-alpha-D-Man-(1-&gt;3)-[alpha-D-Man-(1-&gt;2)-alpha-D-Man-(1-&gt;6)]-alpha-D-Man-(1-&gt;6)]-beta-D-Man-(1-&gt;4)-beta-D-GlcNAc-(1-&gt;4)-alpha-D-GlcNAc-diphospho-di-trans,poly-cis-dolichol + a di-trans,poly-cis-dolichyl phosphate + H(+)</text>
        <dbReference type="Rhea" id="RHEA:31307"/>
        <dbReference type="Rhea" id="RHEA-COMP:19498"/>
        <dbReference type="Rhea" id="RHEA-COMP:19502"/>
        <dbReference type="Rhea" id="RHEA-COMP:19521"/>
        <dbReference type="Rhea" id="RHEA-COMP:19522"/>
        <dbReference type="ChEBI" id="CHEBI:15378"/>
        <dbReference type="ChEBI" id="CHEBI:57525"/>
        <dbReference type="ChEBI" id="CHEBI:57683"/>
        <dbReference type="ChEBI" id="CHEBI:132521"/>
        <dbReference type="ChEBI" id="CHEBI:132522"/>
        <dbReference type="EC" id="2.4.1.265"/>
    </reaction>
    <physiologicalReaction direction="left-to-right" evidence="20">
        <dbReference type="Rhea" id="RHEA:31308"/>
    </physiologicalReaction>
</comment>
<dbReference type="PROSITE" id="PS51767">
    <property type="entry name" value="PEPTIDASE_A1"/>
    <property type="match status" value="1"/>
</dbReference>
<dbReference type="GO" id="GO:0042283">
    <property type="term" value="F:dolichyl pyrophosphate Glc1Man9GlcNAc2 alpha-1,3-glucosyltransferase activity"/>
    <property type="evidence" value="ECO:0007669"/>
    <property type="project" value="UniProtKB-EC"/>
</dbReference>
<evidence type="ECO:0000256" key="21">
    <source>
        <dbReference type="SAM" id="Phobius"/>
    </source>
</evidence>
<dbReference type="Pfam" id="PF03155">
    <property type="entry name" value="Alg6_Alg8"/>
    <property type="match status" value="1"/>
</dbReference>
<dbReference type="PRINTS" id="PR00792">
    <property type="entry name" value="PEPSIN"/>
</dbReference>
<organism evidence="23 24">
    <name type="scientific">Venturia inaequalis</name>
    <name type="common">Apple scab fungus</name>
    <dbReference type="NCBI Taxonomy" id="5025"/>
    <lineage>
        <taxon>Eukaryota</taxon>
        <taxon>Fungi</taxon>
        <taxon>Dikarya</taxon>
        <taxon>Ascomycota</taxon>
        <taxon>Pezizomycotina</taxon>
        <taxon>Dothideomycetes</taxon>
        <taxon>Pleosporomycetidae</taxon>
        <taxon>Venturiales</taxon>
        <taxon>Venturiaceae</taxon>
        <taxon>Venturia</taxon>
    </lineage>
</organism>
<accession>A0A8H3UK99</accession>
<dbReference type="Proteomes" id="UP000447873">
    <property type="component" value="Unassembled WGS sequence"/>
</dbReference>
<evidence type="ECO:0000256" key="3">
    <source>
        <dbReference type="ARBA" id="ARBA00007447"/>
    </source>
</evidence>
<dbReference type="PANTHER" id="PTHR12413:SF2">
    <property type="entry name" value="DOLICHYL PYROPHOSPHATE GLC1MAN9GLCNAC2 ALPHA-1,3-GLUCOSYLTRANSFERASE-RELATED"/>
    <property type="match status" value="1"/>
</dbReference>
<feature type="transmembrane region" description="Helical" evidence="21">
    <location>
        <begin position="222"/>
        <end position="247"/>
    </location>
</feature>
<keyword evidence="12" id="KW-0378">Hydrolase</keyword>
<evidence type="ECO:0000256" key="14">
    <source>
        <dbReference type="ARBA" id="ARBA00022989"/>
    </source>
</evidence>
<keyword evidence="14 21" id="KW-1133">Transmembrane helix</keyword>
<keyword evidence="15 21" id="KW-0472">Membrane</keyword>
<feature type="transmembrane region" description="Helical" evidence="21">
    <location>
        <begin position="324"/>
        <end position="341"/>
    </location>
</feature>
<dbReference type="GO" id="GO:0006487">
    <property type="term" value="P:protein N-linked glycosylation"/>
    <property type="evidence" value="ECO:0007669"/>
    <property type="project" value="TreeGrafter"/>
</dbReference>
<feature type="transmembrane region" description="Helical" evidence="21">
    <location>
        <begin position="7"/>
        <end position="28"/>
    </location>
</feature>
<evidence type="ECO:0000313" key="23">
    <source>
        <dbReference type="EMBL" id="KAE9971220.1"/>
    </source>
</evidence>
<comment type="similarity">
    <text evidence="4">Belongs to the ALG6/ALG8 glucosyltransferase family.</text>
</comment>
<evidence type="ECO:0000256" key="4">
    <source>
        <dbReference type="ARBA" id="ARBA00008715"/>
    </source>
</evidence>
<comment type="function">
    <text evidence="19">Dolichyl pyrophosphate Glc1Man9GlcNAc2 alpha-1,3-glucosyltransferase that operates in the biosynthetic pathway of dolichol-linked oligosaccharides, the glycan precursors employed in protein asparagine (N)-glycosylation. The assembly of dolichol-linked oligosaccharides begins on the cytosolic side of the endoplasmic reticulum membrane and finishes in its lumen. The sequential addition of sugars to dolichol pyrophosphate produces dolichol-linked oligosaccharides containing fourteen sugars, including two GlcNAcs, nine mannoses and three glucoses. Once assembled, the oligosaccharide is transferred from the lipid to nascent proteins by oligosaccharyltransferases. In the lumen of the endoplasmic reticulum, adds the second glucose residue from dolichyl phosphate glucose (Dol-P-Glc) onto the lipid-linked oligosaccharide intermediate Glc(1)Man(9)GlcNAc(2)-PP-Dol to produce Glc(2)Man(9)GlcNAc(2)-PP-Dol.</text>
</comment>
<dbReference type="Gene3D" id="2.40.70.10">
    <property type="entry name" value="Acid Proteases"/>
    <property type="match status" value="2"/>
</dbReference>
<evidence type="ECO:0000256" key="12">
    <source>
        <dbReference type="ARBA" id="ARBA00022801"/>
    </source>
</evidence>
<feature type="transmembrane region" description="Helical" evidence="21">
    <location>
        <begin position="180"/>
        <end position="202"/>
    </location>
</feature>
<keyword evidence="8" id="KW-0328">Glycosyltransferase</keyword>
<evidence type="ECO:0000256" key="18">
    <source>
        <dbReference type="ARBA" id="ARBA00032231"/>
    </source>
</evidence>
<sequence length="856" mass="95523">MSGQQLYPTLIQSAVVATALKILLFPAYKSTDFEVHRNWLAITKSLPVKDWYFEKTSEWTLDYPPFFAYFEWLMSQAAQYVDPLMLNIQSLGYNSWETVYFQRATVIFSELILLYSLHRYVKASPSKTTAHAAALAIFLSPGLLIIDHIHFQYNGAMYGILILSIVFAQEGRLLLSGLSFAALLCMKHIYLYLAPAYFVYLLRAYCLSPNWSLYPTTIFRIQFLNCVKLGLGIAAIFGAAFGPFVYWEQIPQLMSRLFPFSRGLCHAYWAPNVWAMYSFTDRILIYLAPHFNLPVNHDAINSVTRGLVGDTAFAVLPEITPRHTFILTIGTQIPALLKLFFRPSSHNFLSALILTSYSSFLFSWHVHEKAILLIILPFTLLCLHDRRHLGAFRPLAVAGHVSLFPLLYTAQEFPVKVIYTILWLVVFLSAFDKLAPASPQPRFFLLDRFSTVYIAIAIPLILYTSLLHASRDRSRTGATFSLEQIPIDSPDLSIPEIIRAPYLKFGVEVPNEVEDAIIRDVLPGQTSVPTKSVDYDQNYVTNVTFGNQTLLMDIDSGSSDLWVISTLLNPPRKNQPKSRTYDPQTSGAKKMDGYSWSMSYGDRSTAGGPVYKETVTIGSLIVPNQAVEVATTISQKFRSDTALDGLMGLGSNDRNNIRPKKQPTWFDNIRPSLAKPVFCTGLKRRAAGTFDFGFIDAAKFVGEIVYTPVLNGARSRGYWDFQPAGFAIGAGAPRTASFPAIVDTGSSQWYMPASIVSAYWSSVQGAAQKTGYGWTFPCESALPDIHILLQGGKKVTVKGVNMNYKTIRAGLCWGGVQADIMGFSIFGDVFMKGLFVVHEVGEGGRAKRIGFAPLVE</sequence>
<dbReference type="SUPFAM" id="SSF50630">
    <property type="entry name" value="Acid proteases"/>
    <property type="match status" value="1"/>
</dbReference>
<evidence type="ECO:0000256" key="15">
    <source>
        <dbReference type="ARBA" id="ARBA00023136"/>
    </source>
</evidence>
<evidence type="ECO:0000256" key="17">
    <source>
        <dbReference type="ARBA" id="ARBA00030736"/>
    </source>
</evidence>
<evidence type="ECO:0000256" key="13">
    <source>
        <dbReference type="ARBA" id="ARBA00022824"/>
    </source>
</evidence>
<dbReference type="Pfam" id="PF00026">
    <property type="entry name" value="Asp"/>
    <property type="match status" value="1"/>
</dbReference>
<evidence type="ECO:0000256" key="1">
    <source>
        <dbReference type="ARBA" id="ARBA00004477"/>
    </source>
</evidence>
<evidence type="ECO:0000256" key="2">
    <source>
        <dbReference type="ARBA" id="ARBA00004922"/>
    </source>
</evidence>
<dbReference type="PANTHER" id="PTHR12413">
    <property type="entry name" value="DOLICHYL GLYCOSYLTRANSFERASE"/>
    <property type="match status" value="1"/>
</dbReference>
<keyword evidence="13" id="KW-0256">Endoplasmic reticulum</keyword>
<protein>
    <recommendedName>
        <fullName evidence="6">Dolichyl pyrophosphate Glc1Man9GlcNAc2 alpha-1,3-glucosyltransferase</fullName>
        <ecNumber evidence="5">2.4.1.265</ecNumber>
    </recommendedName>
    <alternativeName>
        <fullName evidence="17">Asparagine-linked glycosylation protein 8</fullName>
    </alternativeName>
    <alternativeName>
        <fullName evidence="16">Dol-P-Glc:Glc(1)Man(9)GlcNAc(2)-PP-dolichyl alpha-1,3-glucosyltransferase</fullName>
    </alternativeName>
    <alternativeName>
        <fullName evidence="18">Dolichyl-P-Glc:Glc1Man9GlcNAc2-PP-dolichyl glucosyltransferase</fullName>
    </alternativeName>
</protein>
<reference evidence="23 24" key="1">
    <citation type="submission" date="2018-12" db="EMBL/GenBank/DDBJ databases">
        <title>Venturia inaequalis Genome Resource.</title>
        <authorList>
            <person name="Lichtner F.J."/>
        </authorList>
    </citation>
    <scope>NUCLEOTIDE SEQUENCE [LARGE SCALE GENOMIC DNA]</scope>
    <source>
        <strain evidence="23 24">120213</strain>
    </source>
</reference>
<feature type="transmembrane region" description="Helical" evidence="21">
    <location>
        <begin position="443"/>
        <end position="466"/>
    </location>
</feature>
<dbReference type="InterPro" id="IPR034163">
    <property type="entry name" value="Aspergillopepsin-like_cat_dom"/>
</dbReference>
<proteinExistence type="inferred from homology"/>
<dbReference type="InterPro" id="IPR021109">
    <property type="entry name" value="Peptidase_aspartic_dom_sf"/>
</dbReference>
<dbReference type="AlphaFoldDB" id="A0A8H3UK99"/>
<dbReference type="InterPro" id="IPR001461">
    <property type="entry name" value="Aspartic_peptidase_A1"/>
</dbReference>
<keyword evidence="7" id="KW-0645">Protease</keyword>
<comment type="caution">
    <text evidence="23">The sequence shown here is derived from an EMBL/GenBank/DDBJ whole genome shotgun (WGS) entry which is preliminary data.</text>
</comment>
<keyword evidence="10 21" id="KW-0812">Transmembrane</keyword>
<evidence type="ECO:0000256" key="11">
    <source>
        <dbReference type="ARBA" id="ARBA00022750"/>
    </source>
</evidence>
<evidence type="ECO:0000313" key="24">
    <source>
        <dbReference type="Proteomes" id="UP000447873"/>
    </source>
</evidence>
<evidence type="ECO:0000256" key="8">
    <source>
        <dbReference type="ARBA" id="ARBA00022676"/>
    </source>
</evidence>
<dbReference type="InterPro" id="IPR033121">
    <property type="entry name" value="PEPTIDASE_A1"/>
</dbReference>
<dbReference type="InterPro" id="IPR004856">
    <property type="entry name" value="Glyco_trans_ALG6/ALG8"/>
</dbReference>
<evidence type="ECO:0000256" key="9">
    <source>
        <dbReference type="ARBA" id="ARBA00022679"/>
    </source>
</evidence>
<comment type="pathway">
    <text evidence="2">Protein modification; protein glycosylation.</text>
</comment>
<keyword evidence="11" id="KW-0064">Aspartyl protease</keyword>
<feature type="domain" description="Peptidase A1" evidence="22">
    <location>
        <begin position="539"/>
        <end position="852"/>
    </location>
</feature>
<evidence type="ECO:0000256" key="5">
    <source>
        <dbReference type="ARBA" id="ARBA00011938"/>
    </source>
</evidence>
<dbReference type="UniPathway" id="UPA00378"/>
<comment type="subcellular location">
    <subcellularLocation>
        <location evidence="1">Endoplasmic reticulum membrane</location>
        <topology evidence="1">Multi-pass membrane protein</topology>
    </subcellularLocation>
</comment>
<comment type="similarity">
    <text evidence="3">Belongs to the peptidase A1 family.</text>
</comment>
<dbReference type="CDD" id="cd06097">
    <property type="entry name" value="Aspergillopepsin_like"/>
    <property type="match status" value="1"/>
</dbReference>
<dbReference type="EC" id="2.4.1.265" evidence="5"/>
<evidence type="ECO:0000256" key="16">
    <source>
        <dbReference type="ARBA" id="ARBA00030620"/>
    </source>
</evidence>
<dbReference type="GO" id="GO:0004190">
    <property type="term" value="F:aspartic-type endopeptidase activity"/>
    <property type="evidence" value="ECO:0007669"/>
    <property type="project" value="UniProtKB-KW"/>
</dbReference>
<feature type="transmembrane region" description="Helical" evidence="21">
    <location>
        <begin position="413"/>
        <end position="431"/>
    </location>
</feature>
<dbReference type="GO" id="GO:0006508">
    <property type="term" value="P:proteolysis"/>
    <property type="evidence" value="ECO:0007669"/>
    <property type="project" value="UniProtKB-KW"/>
</dbReference>
<evidence type="ECO:0000256" key="7">
    <source>
        <dbReference type="ARBA" id="ARBA00022670"/>
    </source>
</evidence>
<evidence type="ECO:0000256" key="19">
    <source>
        <dbReference type="ARBA" id="ARBA00044725"/>
    </source>
</evidence>
<name>A0A8H3UK99_VENIN</name>
<evidence type="ECO:0000256" key="10">
    <source>
        <dbReference type="ARBA" id="ARBA00022692"/>
    </source>
</evidence>
<dbReference type="GO" id="GO:0005789">
    <property type="term" value="C:endoplasmic reticulum membrane"/>
    <property type="evidence" value="ECO:0007669"/>
    <property type="project" value="UniProtKB-SubCell"/>
</dbReference>
<evidence type="ECO:0000259" key="22">
    <source>
        <dbReference type="PROSITE" id="PS51767"/>
    </source>
</evidence>